<dbReference type="EMBL" id="JBHULE010000005">
    <property type="protein sequence ID" value="MFD2561846.1"/>
    <property type="molecule type" value="Genomic_DNA"/>
</dbReference>
<name>A0ABW5LDG8_9FLAO</name>
<evidence type="ECO:0000313" key="1">
    <source>
        <dbReference type="EMBL" id="MFD2561846.1"/>
    </source>
</evidence>
<sequence>MKIFLNIIIFLIFTISFSQKTSKKTEYQIDLENSVECIDATLMLPDSDLLIAIIDENTGVADDNPEHFYIKANSKKIKSFVDVLAASKLLNEMYIIPFNEEYAYKEVNSGKVNDGRNVRLFIQISYTSPCHNDELFILVSDKNSAEKLSEELLKLFDKNKGLLKLNKQIKT</sequence>
<dbReference type="RefSeq" id="WP_378289924.1">
    <property type="nucleotide sequence ID" value="NZ_JBHULE010000005.1"/>
</dbReference>
<keyword evidence="2" id="KW-1185">Reference proteome</keyword>
<dbReference type="Proteomes" id="UP001597319">
    <property type="component" value="Unassembled WGS sequence"/>
</dbReference>
<proteinExistence type="predicted"/>
<evidence type="ECO:0008006" key="3">
    <source>
        <dbReference type="Google" id="ProtNLM"/>
    </source>
</evidence>
<protein>
    <recommendedName>
        <fullName evidence="3">DUF4252 domain-containing protein</fullName>
    </recommendedName>
</protein>
<evidence type="ECO:0000313" key="2">
    <source>
        <dbReference type="Proteomes" id="UP001597319"/>
    </source>
</evidence>
<gene>
    <name evidence="1" type="ORF">ACFSR1_04130</name>
</gene>
<reference evidence="2" key="1">
    <citation type="journal article" date="2019" name="Int. J. Syst. Evol. Microbiol.">
        <title>The Global Catalogue of Microorganisms (GCM) 10K type strain sequencing project: providing services to taxonomists for standard genome sequencing and annotation.</title>
        <authorList>
            <consortium name="The Broad Institute Genomics Platform"/>
            <consortium name="The Broad Institute Genome Sequencing Center for Infectious Disease"/>
            <person name="Wu L."/>
            <person name="Ma J."/>
        </authorList>
    </citation>
    <scope>NUCLEOTIDE SEQUENCE [LARGE SCALE GENOMIC DNA]</scope>
    <source>
        <strain evidence="2">KCTC 52274</strain>
    </source>
</reference>
<comment type="caution">
    <text evidence="1">The sequence shown here is derived from an EMBL/GenBank/DDBJ whole genome shotgun (WGS) entry which is preliminary data.</text>
</comment>
<organism evidence="1 2">
    <name type="scientific">Aquimarina rubra</name>
    <dbReference type="NCBI Taxonomy" id="1920033"/>
    <lineage>
        <taxon>Bacteria</taxon>
        <taxon>Pseudomonadati</taxon>
        <taxon>Bacteroidota</taxon>
        <taxon>Flavobacteriia</taxon>
        <taxon>Flavobacteriales</taxon>
        <taxon>Flavobacteriaceae</taxon>
        <taxon>Aquimarina</taxon>
    </lineage>
</organism>
<accession>A0ABW5LDG8</accession>